<sequence>MVVILLHDEFGGVDVVHPCGHLLVVGALAGDGVHQDGPLDVGAAEEADGLDHPGGDPPGAAVLVDLELGRAEHVGGVLEAQVAHDVAVEGLREGVFHPFLQAHHSGLLGDHVHDDIGGQALGAVGEPLDEVSIGDGGDPDGAALVVDLGGVVGVFKLADHVAEGAHLAVAQEVGGVLVQGGDLTKGNLGDVLGEIAILHGEQIPVGRGAEKGHREDGAHDGHRDQGQKQDAHRQALGLDEAEVLLGASTAADHIHAGGDQGADDIHHTQDADEGIKIAGLQVDGGQGHIEVEEAHHSGDDQVDQDLPQLACRASALLGRLLFHKNILLLFRGPGGQTNGIRVV</sequence>
<feature type="region of interest" description="Disordered" evidence="1">
    <location>
        <begin position="207"/>
        <end position="232"/>
    </location>
</feature>
<dbReference type="Proteomes" id="UP000095746">
    <property type="component" value="Unassembled WGS sequence"/>
</dbReference>
<protein>
    <recommendedName>
        <fullName evidence="4">NAD-specific glutamate dehydrogenase</fullName>
    </recommendedName>
</protein>
<evidence type="ECO:0008006" key="4">
    <source>
        <dbReference type="Google" id="ProtNLM"/>
    </source>
</evidence>
<accession>A0A174RAV6</accession>
<dbReference type="AlphaFoldDB" id="A0A174RAV6"/>
<feature type="region of interest" description="Disordered" evidence="1">
    <location>
        <begin position="39"/>
        <end position="58"/>
    </location>
</feature>
<evidence type="ECO:0000313" key="3">
    <source>
        <dbReference type="Proteomes" id="UP000095746"/>
    </source>
</evidence>
<evidence type="ECO:0000313" key="2">
    <source>
        <dbReference type="EMBL" id="CUO21518.1"/>
    </source>
</evidence>
<evidence type="ECO:0000256" key="1">
    <source>
        <dbReference type="SAM" id="MobiDB-lite"/>
    </source>
</evidence>
<dbReference type="EMBL" id="CYZT01000058">
    <property type="protein sequence ID" value="CUO21518.1"/>
    <property type="molecule type" value="Genomic_DNA"/>
</dbReference>
<name>A0A174RAV6_FLAPL</name>
<reference evidence="2 3" key="1">
    <citation type="submission" date="2015-09" db="EMBL/GenBank/DDBJ databases">
        <authorList>
            <consortium name="Pathogen Informatics"/>
        </authorList>
    </citation>
    <scope>NUCLEOTIDE SEQUENCE [LARGE SCALE GENOMIC DNA]</scope>
    <source>
        <strain evidence="2 3">2789STDY5608854</strain>
    </source>
</reference>
<gene>
    <name evidence="2" type="ORF">ERS852411_01162</name>
</gene>
<feature type="compositionally biased region" description="Basic and acidic residues" evidence="1">
    <location>
        <begin position="208"/>
        <end position="232"/>
    </location>
</feature>
<proteinExistence type="predicted"/>
<organism evidence="2 3">
    <name type="scientific">Flavonifractor plautii</name>
    <name type="common">Fusobacterium plautii</name>
    <dbReference type="NCBI Taxonomy" id="292800"/>
    <lineage>
        <taxon>Bacteria</taxon>
        <taxon>Bacillati</taxon>
        <taxon>Bacillota</taxon>
        <taxon>Clostridia</taxon>
        <taxon>Eubacteriales</taxon>
        <taxon>Oscillospiraceae</taxon>
        <taxon>Flavonifractor</taxon>
    </lineage>
</organism>